<dbReference type="SUPFAM" id="SSF53335">
    <property type="entry name" value="S-adenosyl-L-methionine-dependent methyltransferases"/>
    <property type="match status" value="1"/>
</dbReference>
<organism evidence="4 5">
    <name type="scientific">Candidatus Nomurabacteria bacterium GW2011_GWF2_43_8</name>
    <dbReference type="NCBI Taxonomy" id="1618779"/>
    <lineage>
        <taxon>Bacteria</taxon>
        <taxon>Candidatus Nomuraibacteriota</taxon>
    </lineage>
</organism>
<dbReference type="GO" id="GO:0003677">
    <property type="term" value="F:DNA binding"/>
    <property type="evidence" value="ECO:0007669"/>
    <property type="project" value="InterPro"/>
</dbReference>
<comment type="caution">
    <text evidence="4">The sequence shown here is derived from an EMBL/GenBank/DDBJ whole genome shotgun (WGS) entry which is preliminary data.</text>
</comment>
<evidence type="ECO:0000256" key="2">
    <source>
        <dbReference type="ARBA" id="ARBA00022679"/>
    </source>
</evidence>
<dbReference type="GO" id="GO:0008170">
    <property type="term" value="F:N-methyltransferase activity"/>
    <property type="evidence" value="ECO:0007669"/>
    <property type="project" value="InterPro"/>
</dbReference>
<dbReference type="GO" id="GO:0032259">
    <property type="term" value="P:methylation"/>
    <property type="evidence" value="ECO:0007669"/>
    <property type="project" value="UniProtKB-KW"/>
</dbReference>
<evidence type="ECO:0000313" key="5">
    <source>
        <dbReference type="Proteomes" id="UP000033831"/>
    </source>
</evidence>
<dbReference type="Proteomes" id="UP000033831">
    <property type="component" value="Unassembled WGS sequence"/>
</dbReference>
<gene>
    <name evidence="4" type="ORF">UW07_C0020G0005</name>
</gene>
<proteinExistence type="predicted"/>
<dbReference type="Pfam" id="PF01555">
    <property type="entry name" value="N6_N4_Mtase"/>
    <property type="match status" value="1"/>
</dbReference>
<dbReference type="InterPro" id="IPR029063">
    <property type="entry name" value="SAM-dependent_MTases_sf"/>
</dbReference>
<evidence type="ECO:0000313" key="4">
    <source>
        <dbReference type="EMBL" id="KKT23905.1"/>
    </source>
</evidence>
<keyword evidence="2" id="KW-0808">Transferase</keyword>
<dbReference type="AlphaFoldDB" id="A0A0G1FNB6"/>
<dbReference type="EMBL" id="LCGX01000020">
    <property type="protein sequence ID" value="KKT23905.1"/>
    <property type="molecule type" value="Genomic_DNA"/>
</dbReference>
<accession>A0A0G1FNB6</accession>
<reference evidence="4 5" key="1">
    <citation type="journal article" date="2015" name="Nature">
        <title>rRNA introns, odd ribosomes, and small enigmatic genomes across a large radiation of phyla.</title>
        <authorList>
            <person name="Brown C.T."/>
            <person name="Hug L.A."/>
            <person name="Thomas B.C."/>
            <person name="Sharon I."/>
            <person name="Castelle C.J."/>
            <person name="Singh A."/>
            <person name="Wilkins M.J."/>
            <person name="Williams K.H."/>
            <person name="Banfield J.F."/>
        </authorList>
    </citation>
    <scope>NUCLEOTIDE SEQUENCE [LARGE SCALE GENOMIC DNA]</scope>
</reference>
<evidence type="ECO:0000259" key="3">
    <source>
        <dbReference type="Pfam" id="PF01555"/>
    </source>
</evidence>
<protein>
    <recommendedName>
        <fullName evidence="3">DNA methylase N-4/N-6 domain-containing protein</fullName>
    </recommendedName>
</protein>
<feature type="domain" description="DNA methylase N-4/N-6" evidence="3">
    <location>
        <begin position="1"/>
        <end position="78"/>
    </location>
</feature>
<keyword evidence="1" id="KW-0489">Methyltransferase</keyword>
<dbReference type="InterPro" id="IPR002941">
    <property type="entry name" value="DNA_methylase_N4/N6"/>
</dbReference>
<evidence type="ECO:0000256" key="1">
    <source>
        <dbReference type="ARBA" id="ARBA00022603"/>
    </source>
</evidence>
<dbReference type="Gene3D" id="3.40.50.150">
    <property type="entry name" value="Vaccinia Virus protein VP39"/>
    <property type="match status" value="1"/>
</dbReference>
<sequence length="88" mass="10196">MKNRLEIAKELLSDTGFIAITIDHIELFYLGTLADEVFGRKNRIGIITIVNQARGRWMDKNFSASNEFMLVYSKEEGTNMKKRKKNLI</sequence>
<name>A0A0G1FNB6_9BACT</name>